<proteinExistence type="predicted"/>
<organism evidence="2 3">
    <name type="scientific">Handroanthus impetiginosus</name>
    <dbReference type="NCBI Taxonomy" id="429701"/>
    <lineage>
        <taxon>Eukaryota</taxon>
        <taxon>Viridiplantae</taxon>
        <taxon>Streptophyta</taxon>
        <taxon>Embryophyta</taxon>
        <taxon>Tracheophyta</taxon>
        <taxon>Spermatophyta</taxon>
        <taxon>Magnoliopsida</taxon>
        <taxon>eudicotyledons</taxon>
        <taxon>Gunneridae</taxon>
        <taxon>Pentapetalae</taxon>
        <taxon>asterids</taxon>
        <taxon>lamiids</taxon>
        <taxon>Lamiales</taxon>
        <taxon>Bignoniaceae</taxon>
        <taxon>Crescentiina</taxon>
        <taxon>Tabebuia alliance</taxon>
        <taxon>Handroanthus</taxon>
    </lineage>
</organism>
<dbReference type="EMBL" id="NKXS01001041">
    <property type="protein sequence ID" value="PIN20910.1"/>
    <property type="molecule type" value="Genomic_DNA"/>
</dbReference>
<reference evidence="3" key="1">
    <citation type="journal article" date="2018" name="Gigascience">
        <title>Genome assembly of the Pink Ipe (Handroanthus impetiginosus, Bignoniaceae), a highly valued, ecologically keystone Neotropical timber forest tree.</title>
        <authorList>
            <person name="Silva-Junior O.B."/>
            <person name="Grattapaglia D."/>
            <person name="Novaes E."/>
            <person name="Collevatti R.G."/>
        </authorList>
    </citation>
    <scope>NUCLEOTIDE SEQUENCE [LARGE SCALE GENOMIC DNA]</scope>
    <source>
        <strain evidence="3">cv. UFG-1</strain>
    </source>
</reference>
<feature type="region of interest" description="Disordered" evidence="1">
    <location>
        <begin position="60"/>
        <end position="80"/>
    </location>
</feature>
<dbReference type="OrthoDB" id="6036at2759"/>
<evidence type="ECO:0000256" key="1">
    <source>
        <dbReference type="SAM" id="MobiDB-lite"/>
    </source>
</evidence>
<dbReference type="InterPro" id="IPR044820">
    <property type="entry name" value="AGD14-like"/>
</dbReference>
<sequence length="291" mass="30438">MALPQQQSAAPKAKVSGVVVRNSGGWATFDMPQNAVPIGTENSAPAMVPSSDENIKGNFNPFSIDQSSSYQDSAGHETSGLTHNFGHADPQKAGATINNAHLLWTAFEDSAGGQPIQNMLKSNEQAALHSTSDADNSLGFRAFNNDGIVISPNESEPPSSGLLSNSSTALYDFPVVSAVAGMQSFVTDHKRVNPFDLPYDSELESSEVSQFWDMSSLQAALPNAQTSPFYVGGGNQSWIPQNSFPSYVPGGVPFDPNSGSLGFISGQATSAQIPNIQAQGPVASVGGNPFA</sequence>
<dbReference type="PANTHER" id="PTHR46085:SF4">
    <property type="entry name" value="ADP-RIBOSYLATION FACTOR GTPASE-ACTIVATING PROTEIN AGD14-RELATED"/>
    <property type="match status" value="1"/>
</dbReference>
<comment type="caution">
    <text evidence="2">The sequence shown here is derived from an EMBL/GenBank/DDBJ whole genome shotgun (WGS) entry which is preliminary data.</text>
</comment>
<dbReference type="AlphaFoldDB" id="A0A2G9HUB5"/>
<accession>A0A2G9HUB5</accession>
<dbReference type="STRING" id="429701.A0A2G9HUB5"/>
<keyword evidence="3" id="KW-1185">Reference proteome</keyword>
<dbReference type="GO" id="GO:0005096">
    <property type="term" value="F:GTPase activator activity"/>
    <property type="evidence" value="ECO:0007669"/>
    <property type="project" value="InterPro"/>
</dbReference>
<gene>
    <name evidence="2" type="ORF">CDL12_06394</name>
</gene>
<evidence type="ECO:0000313" key="2">
    <source>
        <dbReference type="EMBL" id="PIN20910.1"/>
    </source>
</evidence>
<feature type="compositionally biased region" description="Polar residues" evidence="1">
    <location>
        <begin position="60"/>
        <end position="72"/>
    </location>
</feature>
<evidence type="ECO:0000313" key="3">
    <source>
        <dbReference type="Proteomes" id="UP000231279"/>
    </source>
</evidence>
<dbReference type="PANTHER" id="PTHR46085">
    <property type="entry name" value="ARFGAP/RECO-RELATED"/>
    <property type="match status" value="1"/>
</dbReference>
<protein>
    <submittedName>
        <fullName evidence="2">Uncharacterized protein</fullName>
    </submittedName>
</protein>
<dbReference type="Proteomes" id="UP000231279">
    <property type="component" value="Unassembled WGS sequence"/>
</dbReference>
<name>A0A2G9HUB5_9LAMI</name>